<evidence type="ECO:0000256" key="1">
    <source>
        <dbReference type="ARBA" id="ARBA00004141"/>
    </source>
</evidence>
<reference evidence="8" key="1">
    <citation type="submission" date="2011-05" db="EMBL/GenBank/DDBJ databases">
        <title>Complete sequence of Desulfotomaculum ruminis DSM 2154.</title>
        <authorList>
            <person name="Lucas S."/>
            <person name="Copeland A."/>
            <person name="Lapidus A."/>
            <person name="Cheng J.-F."/>
            <person name="Goodwin L."/>
            <person name="Pitluck S."/>
            <person name="Lu M."/>
            <person name="Detter J.C."/>
            <person name="Han C."/>
            <person name="Tapia R."/>
            <person name="Land M."/>
            <person name="Hauser L."/>
            <person name="Kyrpides N."/>
            <person name="Ivanova N."/>
            <person name="Mikhailova N."/>
            <person name="Pagani I."/>
            <person name="Stams A.J.M."/>
            <person name="Plugge C.M."/>
            <person name="Muyzer G."/>
            <person name="Kuever J."/>
            <person name="Parshina S.N."/>
            <person name="Ivanova A.E."/>
            <person name="Nazina T.N."/>
            <person name="Brambilla E."/>
            <person name="Spring S."/>
            <person name="Klenk H.-P."/>
            <person name="Woyke T."/>
        </authorList>
    </citation>
    <scope>NUCLEOTIDE SEQUENCE [LARGE SCALE GENOMIC DNA]</scope>
    <source>
        <strain evidence="8">ATCC 23193 / DSM 2154 / NCIB 8452 / DL</strain>
    </source>
</reference>
<feature type="transmembrane region" description="Helical" evidence="5">
    <location>
        <begin position="108"/>
        <end position="125"/>
    </location>
</feature>
<feature type="transmembrane region" description="Helical" evidence="5">
    <location>
        <begin position="13"/>
        <end position="31"/>
    </location>
</feature>
<keyword evidence="3 5" id="KW-1133">Transmembrane helix</keyword>
<evidence type="ECO:0000313" key="8">
    <source>
        <dbReference type="Proteomes" id="UP000009234"/>
    </source>
</evidence>
<dbReference type="Proteomes" id="UP000009234">
    <property type="component" value="Chromosome"/>
</dbReference>
<keyword evidence="2 5" id="KW-0812">Transmembrane</keyword>
<dbReference type="EMBL" id="CP002780">
    <property type="protein sequence ID" value="AEG61662.1"/>
    <property type="molecule type" value="Genomic_DNA"/>
</dbReference>
<dbReference type="STRING" id="696281.Desru_3459"/>
<reference evidence="7 8" key="2">
    <citation type="journal article" date="2012" name="Stand. Genomic Sci.">
        <title>Complete genome sequence of the sulfate-reducing firmicute Desulfotomaculum ruminis type strain (DL(T)).</title>
        <authorList>
            <person name="Spring S."/>
            <person name="Visser M."/>
            <person name="Lu M."/>
            <person name="Copeland A."/>
            <person name="Lapidus A."/>
            <person name="Lucas S."/>
            <person name="Cheng J.F."/>
            <person name="Han C."/>
            <person name="Tapia R."/>
            <person name="Goodwin L.A."/>
            <person name="Pitluck S."/>
            <person name="Ivanova N."/>
            <person name="Land M."/>
            <person name="Hauser L."/>
            <person name="Larimer F."/>
            <person name="Rohde M."/>
            <person name="Goker M."/>
            <person name="Detter J.C."/>
            <person name="Kyrpides N.C."/>
            <person name="Woyke T."/>
            <person name="Schaap P.J."/>
            <person name="Plugge C.M."/>
            <person name="Muyzer G."/>
            <person name="Kuever J."/>
            <person name="Pereira I.A."/>
            <person name="Parshina S.N."/>
            <person name="Bernier-Latmani R."/>
            <person name="Stams A.J."/>
            <person name="Klenk H.P."/>
        </authorList>
    </citation>
    <scope>NUCLEOTIDE SEQUENCE [LARGE SCALE GENOMIC DNA]</scope>
    <source>
        <strain evidence="8">ATCC 23193 / DSM 2154 / NCIB 8452 / DL</strain>
    </source>
</reference>
<evidence type="ECO:0000256" key="4">
    <source>
        <dbReference type="ARBA" id="ARBA00023136"/>
    </source>
</evidence>
<dbReference type="AlphaFoldDB" id="F6DLM0"/>
<dbReference type="InterPro" id="IPR010432">
    <property type="entry name" value="RDD"/>
</dbReference>
<proteinExistence type="predicted"/>
<dbReference type="OrthoDB" id="1787043at2"/>
<name>F6DLM0_DESRL</name>
<accession>F6DLM0</accession>
<gene>
    <name evidence="7" type="ordered locus">Desru_3459</name>
</gene>
<evidence type="ECO:0000313" key="7">
    <source>
        <dbReference type="EMBL" id="AEG61662.1"/>
    </source>
</evidence>
<dbReference type="RefSeq" id="WP_013843408.1">
    <property type="nucleotide sequence ID" value="NC_015589.1"/>
</dbReference>
<protein>
    <submittedName>
        <fullName evidence="7">RDD domain containing protein</fullName>
    </submittedName>
</protein>
<dbReference type="HOGENOM" id="CLU_1641065_0_0_9"/>
<feature type="transmembrane region" description="Helical" evidence="5">
    <location>
        <begin position="37"/>
        <end position="57"/>
    </location>
</feature>
<dbReference type="KEGG" id="dru:Desru_3459"/>
<keyword evidence="8" id="KW-1185">Reference proteome</keyword>
<evidence type="ECO:0000256" key="5">
    <source>
        <dbReference type="SAM" id="Phobius"/>
    </source>
</evidence>
<sequence>MTEINHAAPFERLIARIIDKVVITLPVFLWFSGEQQTMEAIGGGILLVTIVLLNYYWDGQTVGKRVMNIRIHSSTGGKLNMLHYLWREFAFTLYPFYVYWLSNSVFRFGWMIWMLTTIILVLMYGRGIHDFLSGTVVVRTEAHAIHRKPREKNQPVGTTVK</sequence>
<organism evidence="7 8">
    <name type="scientific">Desulforamulus ruminis (strain ATCC 23193 / DSM 2154 / NCIMB 8452 / DL)</name>
    <name type="common">Desulfotomaculum ruminis</name>
    <dbReference type="NCBI Taxonomy" id="696281"/>
    <lineage>
        <taxon>Bacteria</taxon>
        <taxon>Bacillati</taxon>
        <taxon>Bacillota</taxon>
        <taxon>Clostridia</taxon>
        <taxon>Eubacteriales</taxon>
        <taxon>Peptococcaceae</taxon>
        <taxon>Desulforamulus</taxon>
    </lineage>
</organism>
<dbReference type="Pfam" id="PF06271">
    <property type="entry name" value="RDD"/>
    <property type="match status" value="1"/>
</dbReference>
<feature type="domain" description="RDD" evidence="6">
    <location>
        <begin position="7"/>
        <end position="133"/>
    </location>
</feature>
<comment type="subcellular location">
    <subcellularLocation>
        <location evidence="1">Membrane</location>
        <topology evidence="1">Multi-pass membrane protein</topology>
    </subcellularLocation>
</comment>
<keyword evidence="4 5" id="KW-0472">Membrane</keyword>
<evidence type="ECO:0000256" key="3">
    <source>
        <dbReference type="ARBA" id="ARBA00022989"/>
    </source>
</evidence>
<dbReference type="GO" id="GO:0016020">
    <property type="term" value="C:membrane"/>
    <property type="evidence" value="ECO:0007669"/>
    <property type="project" value="UniProtKB-SubCell"/>
</dbReference>
<evidence type="ECO:0000259" key="6">
    <source>
        <dbReference type="Pfam" id="PF06271"/>
    </source>
</evidence>
<evidence type="ECO:0000256" key="2">
    <source>
        <dbReference type="ARBA" id="ARBA00022692"/>
    </source>
</evidence>